<feature type="transmembrane region" description="Helical" evidence="6">
    <location>
        <begin position="71"/>
        <end position="93"/>
    </location>
</feature>
<reference evidence="8 9" key="1">
    <citation type="submission" date="2018-06" db="EMBL/GenBank/DDBJ databases">
        <authorList>
            <consortium name="Pathogen Informatics"/>
            <person name="Doyle S."/>
        </authorList>
    </citation>
    <scope>NUCLEOTIDE SEQUENCE [LARGE SCALE GENOMIC DNA]</scope>
    <source>
        <strain evidence="8 9">NCTC5047</strain>
    </source>
</reference>
<protein>
    <submittedName>
        <fullName evidence="8">Putative MFS-family transport protein</fullName>
    </submittedName>
</protein>
<keyword evidence="4 6" id="KW-1133">Transmembrane helix</keyword>
<keyword evidence="5 6" id="KW-0472">Membrane</keyword>
<dbReference type="InterPro" id="IPR050189">
    <property type="entry name" value="MFS_Efflux_Transporters"/>
</dbReference>
<evidence type="ECO:0000313" key="9">
    <source>
        <dbReference type="Proteomes" id="UP000254340"/>
    </source>
</evidence>
<feature type="domain" description="Major facilitator superfamily (MFS) profile" evidence="7">
    <location>
        <begin position="1"/>
        <end position="170"/>
    </location>
</feature>
<dbReference type="AlphaFoldDB" id="A0A377XSJ8"/>
<evidence type="ECO:0000313" key="8">
    <source>
        <dbReference type="EMBL" id="STT86122.1"/>
    </source>
</evidence>
<keyword evidence="3 6" id="KW-0812">Transmembrane</keyword>
<accession>A0A377XSJ8</accession>
<dbReference type="InterPro" id="IPR020846">
    <property type="entry name" value="MFS_dom"/>
</dbReference>
<feature type="transmembrane region" description="Helical" evidence="6">
    <location>
        <begin position="105"/>
        <end position="126"/>
    </location>
</feature>
<dbReference type="Gene3D" id="1.20.1250.20">
    <property type="entry name" value="MFS general substrate transporter like domains"/>
    <property type="match status" value="1"/>
</dbReference>
<name>A0A377XSJ8_KLEPN</name>
<evidence type="ECO:0000256" key="1">
    <source>
        <dbReference type="ARBA" id="ARBA00004651"/>
    </source>
</evidence>
<dbReference type="PROSITE" id="PS50850">
    <property type="entry name" value="MFS"/>
    <property type="match status" value="1"/>
</dbReference>
<sequence>MCDRFWRPVTQVSPSGLPLILLAIGIAGFVGTVLITTVLNARFYPTLIAIPLVMAAIAGTLLLAGHHTGSVAVLLSLWGLLATAAPTGWWTWIARTLPEDAETGGGLMVAVIQLSIALGSTVGGLVFDSLGWHSTFALSGLLLLGAAGVTFLLSVKIRSSQRTAINELNA</sequence>
<comment type="subcellular location">
    <subcellularLocation>
        <location evidence="1">Cell membrane</location>
        <topology evidence="1">Multi-pass membrane protein</topology>
    </subcellularLocation>
</comment>
<evidence type="ECO:0000256" key="2">
    <source>
        <dbReference type="ARBA" id="ARBA00022475"/>
    </source>
</evidence>
<keyword evidence="2" id="KW-1003">Cell membrane</keyword>
<evidence type="ECO:0000256" key="6">
    <source>
        <dbReference type="SAM" id="Phobius"/>
    </source>
</evidence>
<dbReference type="Pfam" id="PF07690">
    <property type="entry name" value="MFS_1"/>
    <property type="match status" value="1"/>
</dbReference>
<evidence type="ECO:0000256" key="3">
    <source>
        <dbReference type="ARBA" id="ARBA00022692"/>
    </source>
</evidence>
<feature type="transmembrane region" description="Helical" evidence="6">
    <location>
        <begin position="20"/>
        <end position="39"/>
    </location>
</feature>
<evidence type="ECO:0000256" key="4">
    <source>
        <dbReference type="ARBA" id="ARBA00022989"/>
    </source>
</evidence>
<evidence type="ECO:0000256" key="5">
    <source>
        <dbReference type="ARBA" id="ARBA00023136"/>
    </source>
</evidence>
<dbReference type="InterPro" id="IPR011701">
    <property type="entry name" value="MFS"/>
</dbReference>
<proteinExistence type="predicted"/>
<dbReference type="PANTHER" id="PTHR43124">
    <property type="entry name" value="PURINE EFFLUX PUMP PBUE"/>
    <property type="match status" value="1"/>
</dbReference>
<dbReference type="SUPFAM" id="SSF103473">
    <property type="entry name" value="MFS general substrate transporter"/>
    <property type="match status" value="1"/>
</dbReference>
<feature type="transmembrane region" description="Helical" evidence="6">
    <location>
        <begin position="132"/>
        <end position="153"/>
    </location>
</feature>
<dbReference type="PANTHER" id="PTHR43124:SF5">
    <property type="entry name" value="PURINE RIBONUCLEOSIDE EFFLUX PUMP NEPI"/>
    <property type="match status" value="1"/>
</dbReference>
<dbReference type="GO" id="GO:0005886">
    <property type="term" value="C:plasma membrane"/>
    <property type="evidence" value="ECO:0007669"/>
    <property type="project" value="UniProtKB-SubCell"/>
</dbReference>
<gene>
    <name evidence="8" type="primary">nepI_4</name>
    <name evidence="8" type="ORF">NCTC5047_07217</name>
</gene>
<dbReference type="Proteomes" id="UP000254340">
    <property type="component" value="Unassembled WGS sequence"/>
</dbReference>
<dbReference type="InterPro" id="IPR036259">
    <property type="entry name" value="MFS_trans_sf"/>
</dbReference>
<dbReference type="EMBL" id="UGLH01000006">
    <property type="protein sequence ID" value="STT86122.1"/>
    <property type="molecule type" value="Genomic_DNA"/>
</dbReference>
<organism evidence="8 9">
    <name type="scientific">Klebsiella pneumoniae</name>
    <dbReference type="NCBI Taxonomy" id="573"/>
    <lineage>
        <taxon>Bacteria</taxon>
        <taxon>Pseudomonadati</taxon>
        <taxon>Pseudomonadota</taxon>
        <taxon>Gammaproteobacteria</taxon>
        <taxon>Enterobacterales</taxon>
        <taxon>Enterobacteriaceae</taxon>
        <taxon>Klebsiella/Raoultella group</taxon>
        <taxon>Klebsiella</taxon>
        <taxon>Klebsiella pneumoniae complex</taxon>
    </lineage>
</organism>
<feature type="transmembrane region" description="Helical" evidence="6">
    <location>
        <begin position="46"/>
        <end position="65"/>
    </location>
</feature>
<dbReference type="GO" id="GO:0022857">
    <property type="term" value="F:transmembrane transporter activity"/>
    <property type="evidence" value="ECO:0007669"/>
    <property type="project" value="InterPro"/>
</dbReference>
<evidence type="ECO:0000259" key="7">
    <source>
        <dbReference type="PROSITE" id="PS50850"/>
    </source>
</evidence>